<sequence length="243" mass="28124">PHKIKYYCEKHDPEFESKMHDVLLVYKQVSMQFDENGQLIIPVDEPMVHTVSCDEKPGIQAIANTGEDLRPTVGNGYVMRDAEYKHLGTLSLLAGIDLLTGEAIPYVSTTHKSSDFIELLKKLDDRYPERDIIRIVCDNHSAHKSKETRNYLATRPEGRFVFVFTPKHGSWLNMIEGFFSKMTKQMLKGIRVESKEELERRIYLYFDEVNREPVVYHWSYKMDEISVTEAIEAGIKTNEVCNS</sequence>
<dbReference type="InterPro" id="IPR012337">
    <property type="entry name" value="RNaseH-like_sf"/>
</dbReference>
<dbReference type="SUPFAM" id="SSF53098">
    <property type="entry name" value="Ribonuclease H-like"/>
    <property type="match status" value="1"/>
</dbReference>
<dbReference type="GO" id="GO:0003676">
    <property type="term" value="F:nucleic acid binding"/>
    <property type="evidence" value="ECO:0007669"/>
    <property type="project" value="InterPro"/>
</dbReference>
<dbReference type="Proteomes" id="UP000003434">
    <property type="component" value="Unassembled WGS sequence"/>
</dbReference>
<dbReference type="InterPro" id="IPR038717">
    <property type="entry name" value="Tc1-like_DDE_dom"/>
</dbReference>
<accession>E6LQ49</accession>
<evidence type="ECO:0000259" key="1">
    <source>
        <dbReference type="Pfam" id="PF13358"/>
    </source>
</evidence>
<protein>
    <recommendedName>
        <fullName evidence="1">Tc1-like transposase DDE domain-containing protein</fullName>
    </recommendedName>
</protein>
<dbReference type="InterPro" id="IPR047655">
    <property type="entry name" value="Transpos_IS630-like"/>
</dbReference>
<dbReference type="InterPro" id="IPR036397">
    <property type="entry name" value="RNaseH_sf"/>
</dbReference>
<comment type="caution">
    <text evidence="2">The sequence shown here is derived from an EMBL/GenBank/DDBJ whole genome shotgun (WGS) entry which is preliminary data.</text>
</comment>
<dbReference type="RefSeq" id="WP_008751848.1">
    <property type="nucleotide sequence ID" value="NZ_GL622296.1"/>
</dbReference>
<feature type="domain" description="Tc1-like transposase DDE" evidence="1">
    <location>
        <begin position="77"/>
        <end position="198"/>
    </location>
</feature>
<gene>
    <name evidence="2" type="ORF">HMPREF0381_2084</name>
</gene>
<dbReference type="eggNOG" id="COG3335">
    <property type="taxonomic scope" value="Bacteria"/>
</dbReference>
<dbReference type="Gene3D" id="3.30.420.10">
    <property type="entry name" value="Ribonuclease H-like superfamily/Ribonuclease H"/>
    <property type="match status" value="1"/>
</dbReference>
<reference evidence="2 3" key="1">
    <citation type="submission" date="2010-12" db="EMBL/GenBank/DDBJ databases">
        <authorList>
            <person name="Muzny D."/>
            <person name="Qin X."/>
            <person name="Deng J."/>
            <person name="Jiang H."/>
            <person name="Liu Y."/>
            <person name="Qu J."/>
            <person name="Song X.-Z."/>
            <person name="Zhang L."/>
            <person name="Thornton R."/>
            <person name="Coyle M."/>
            <person name="Francisco L."/>
            <person name="Jackson L."/>
            <person name="Javaid M."/>
            <person name="Korchina V."/>
            <person name="Kovar C."/>
            <person name="Mata R."/>
            <person name="Mathew T."/>
            <person name="Ngo R."/>
            <person name="Nguyen L."/>
            <person name="Nguyen N."/>
            <person name="Okwuonu G."/>
            <person name="Ongeri F."/>
            <person name="Pham C."/>
            <person name="Simmons D."/>
            <person name="Wilczek-Boney K."/>
            <person name="Hale W."/>
            <person name="Jakkamsetti A."/>
            <person name="Pham P."/>
            <person name="Ruth R."/>
            <person name="San Lucas F."/>
            <person name="Warren J."/>
            <person name="Zhang J."/>
            <person name="Zhao Z."/>
            <person name="Zhou C."/>
            <person name="Zhu D."/>
            <person name="Lee S."/>
            <person name="Bess C."/>
            <person name="Blankenburg K."/>
            <person name="Forbes L."/>
            <person name="Fu Q."/>
            <person name="Gubbala S."/>
            <person name="Hirani K."/>
            <person name="Jayaseelan J.C."/>
            <person name="Lara F."/>
            <person name="Munidasa M."/>
            <person name="Palculict T."/>
            <person name="Patil S."/>
            <person name="Pu L.-L."/>
            <person name="Saada N."/>
            <person name="Tang L."/>
            <person name="Weissenberger G."/>
            <person name="Zhu Y."/>
            <person name="Hemphill L."/>
            <person name="Shang Y."/>
            <person name="Youmans B."/>
            <person name="Ayvaz T."/>
            <person name="Ross M."/>
            <person name="Santibanez J."/>
            <person name="Aqrawi P."/>
            <person name="Gross S."/>
            <person name="Joshi V."/>
            <person name="Fowler G."/>
            <person name="Nazareth L."/>
            <person name="Reid J."/>
            <person name="Worley K."/>
            <person name="Petrosino J."/>
            <person name="Highlander S."/>
            <person name="Gibbs R."/>
        </authorList>
    </citation>
    <scope>NUCLEOTIDE SEQUENCE [LARGE SCALE GENOMIC DNA]</scope>
    <source>
        <strain evidence="2 3">DSM 3986</strain>
    </source>
</reference>
<evidence type="ECO:0000313" key="3">
    <source>
        <dbReference type="Proteomes" id="UP000003434"/>
    </source>
</evidence>
<dbReference type="EMBL" id="AEPW01000080">
    <property type="protein sequence ID" value="EFU76032.1"/>
    <property type="molecule type" value="Genomic_DNA"/>
</dbReference>
<dbReference type="Pfam" id="PF13358">
    <property type="entry name" value="DDE_3"/>
    <property type="match status" value="1"/>
</dbReference>
<name>E6LQ49_9FIRM</name>
<dbReference type="eggNOG" id="COG3415">
    <property type="taxonomic scope" value="Bacteria"/>
</dbReference>
<dbReference type="NCBIfam" id="NF033545">
    <property type="entry name" value="transpos_IS630"/>
    <property type="match status" value="1"/>
</dbReference>
<feature type="non-terminal residue" evidence="2">
    <location>
        <position position="1"/>
    </location>
</feature>
<dbReference type="HOGENOM" id="CLU_041125_2_0_9"/>
<dbReference type="AlphaFoldDB" id="E6LQ49"/>
<proteinExistence type="predicted"/>
<evidence type="ECO:0000313" key="2">
    <source>
        <dbReference type="EMBL" id="EFU76032.1"/>
    </source>
</evidence>
<organism evidence="2 3">
    <name type="scientific">Lachnoanaerobaculum saburreum DSM 3986</name>
    <dbReference type="NCBI Taxonomy" id="887325"/>
    <lineage>
        <taxon>Bacteria</taxon>
        <taxon>Bacillati</taxon>
        <taxon>Bacillota</taxon>
        <taxon>Clostridia</taxon>
        <taxon>Lachnospirales</taxon>
        <taxon>Lachnospiraceae</taxon>
        <taxon>Lachnoanaerobaculum</taxon>
    </lineage>
</organism>